<feature type="transmembrane region" description="Helical" evidence="6">
    <location>
        <begin position="274"/>
        <end position="296"/>
    </location>
</feature>
<evidence type="ECO:0000256" key="3">
    <source>
        <dbReference type="ARBA" id="ARBA00022692"/>
    </source>
</evidence>
<dbReference type="Proteomes" id="UP000886520">
    <property type="component" value="Chromosome 15"/>
</dbReference>
<feature type="transmembrane region" description="Helical" evidence="6">
    <location>
        <begin position="424"/>
        <end position="443"/>
    </location>
</feature>
<dbReference type="InterPro" id="IPR002528">
    <property type="entry name" value="MATE_fam"/>
</dbReference>
<dbReference type="Pfam" id="PF01554">
    <property type="entry name" value="MatE"/>
    <property type="match status" value="2"/>
</dbReference>
<comment type="subcellular location">
    <subcellularLocation>
        <location evidence="1">Membrane</location>
        <topology evidence="1">Multi-pass membrane protein</topology>
    </subcellularLocation>
</comment>
<keyword evidence="3 6" id="KW-0812">Transmembrane</keyword>
<dbReference type="GO" id="GO:1990961">
    <property type="term" value="P:xenobiotic detoxification by transmembrane export across the plasma membrane"/>
    <property type="evidence" value="ECO:0007669"/>
    <property type="project" value="InterPro"/>
</dbReference>
<evidence type="ECO:0000256" key="5">
    <source>
        <dbReference type="ARBA" id="ARBA00023136"/>
    </source>
</evidence>
<sequence length="574" mass="62318">MHTCKRAKDDIWLKQNKANGMCSPTVLYSWVSSSPAPARERMTEMMMAATQSVWDSQIPTPVTLSQDDRFGEKRSSSSIHKVLAIEIVKVTAVSTIQDMSGLKEYIYTSSSRWDMEAVKEELKKQCRLAGPIILTNLLQSLIQLTSVMFVGHLSTLALSSASIASSIATVTGFSVLAGMGSALETLCGQAYGAGQYRLVGLYMHRGLFVLNAIAIPIAFLWANMERVLLALGQDEAISKKAGEYSLWLIPSLFAYATAQPLLKFLQAQSIVIPLMLSLVSTFCCNIPICWFLIYKLDLGNKGAALATCISSWMNVLQLAIYMVFAPSCEKTRTRFSTKALHDIKGFVKLAVPSALMMCLEWWSYEALVLLSGWLPNPELETSVISICYSTAALAFMIPAGLGAMASIRVANELGAGRPDAARRAVSTAAVVAACEAILVFTTFMSLRNVIGLAYSQEEAVVTYISRLMPVLAASTILDSIQGLLSGILRGCGRQSIGAYINLASYYGVGLPLAFVMAFVLHVKAKGLWMGINGGAVVQLIALVAITYRTNWNKEACEAMARVNSCQAEQEPLLH</sequence>
<feature type="transmembrane region" description="Helical" evidence="6">
    <location>
        <begin position="302"/>
        <end position="324"/>
    </location>
</feature>
<feature type="transmembrane region" description="Helical" evidence="6">
    <location>
        <begin position="128"/>
        <end position="151"/>
    </location>
</feature>
<feature type="transmembrane region" description="Helical" evidence="6">
    <location>
        <begin position="383"/>
        <end position="403"/>
    </location>
</feature>
<feature type="transmembrane region" description="Helical" evidence="6">
    <location>
        <begin position="526"/>
        <end position="545"/>
    </location>
</feature>
<reference evidence="7" key="1">
    <citation type="submission" date="2021-01" db="EMBL/GenBank/DDBJ databases">
        <title>Adiantum capillus-veneris genome.</title>
        <authorList>
            <person name="Fang Y."/>
            <person name="Liao Q."/>
        </authorList>
    </citation>
    <scope>NUCLEOTIDE SEQUENCE</scope>
    <source>
        <strain evidence="7">H3</strain>
        <tissue evidence="7">Leaf</tissue>
    </source>
</reference>
<feature type="transmembrane region" description="Helical" evidence="6">
    <location>
        <begin position="163"/>
        <end position="186"/>
    </location>
</feature>
<evidence type="ECO:0000256" key="4">
    <source>
        <dbReference type="ARBA" id="ARBA00022989"/>
    </source>
</evidence>
<dbReference type="EMBL" id="JABFUD020000015">
    <property type="protein sequence ID" value="KAI5069413.1"/>
    <property type="molecule type" value="Genomic_DNA"/>
</dbReference>
<evidence type="ECO:0000256" key="2">
    <source>
        <dbReference type="ARBA" id="ARBA00010199"/>
    </source>
</evidence>
<dbReference type="OrthoDB" id="2126698at2759"/>
<evidence type="ECO:0000313" key="8">
    <source>
        <dbReference type="Proteomes" id="UP000886520"/>
    </source>
</evidence>
<dbReference type="GO" id="GO:0016020">
    <property type="term" value="C:membrane"/>
    <property type="evidence" value="ECO:0007669"/>
    <property type="project" value="UniProtKB-SubCell"/>
</dbReference>
<dbReference type="GO" id="GO:0042910">
    <property type="term" value="F:xenobiotic transmembrane transporter activity"/>
    <property type="evidence" value="ECO:0007669"/>
    <property type="project" value="InterPro"/>
</dbReference>
<dbReference type="PANTHER" id="PTHR11206">
    <property type="entry name" value="MULTIDRUG RESISTANCE PROTEIN"/>
    <property type="match status" value="1"/>
</dbReference>
<keyword evidence="4 6" id="KW-1133">Transmembrane helix</keyword>
<comment type="similarity">
    <text evidence="2 6">Belongs to the multi antimicrobial extrusion (MATE) (TC 2.A.66.1) family.</text>
</comment>
<organism evidence="7 8">
    <name type="scientific">Adiantum capillus-veneris</name>
    <name type="common">Maidenhair fern</name>
    <dbReference type="NCBI Taxonomy" id="13818"/>
    <lineage>
        <taxon>Eukaryota</taxon>
        <taxon>Viridiplantae</taxon>
        <taxon>Streptophyta</taxon>
        <taxon>Embryophyta</taxon>
        <taxon>Tracheophyta</taxon>
        <taxon>Polypodiopsida</taxon>
        <taxon>Polypodiidae</taxon>
        <taxon>Polypodiales</taxon>
        <taxon>Pteridineae</taxon>
        <taxon>Pteridaceae</taxon>
        <taxon>Vittarioideae</taxon>
        <taxon>Adiantum</taxon>
    </lineage>
</organism>
<evidence type="ECO:0000256" key="6">
    <source>
        <dbReference type="RuleBase" id="RU004914"/>
    </source>
</evidence>
<keyword evidence="8" id="KW-1185">Reference proteome</keyword>
<feature type="transmembrane region" description="Helical" evidence="6">
    <location>
        <begin position="463"/>
        <end position="484"/>
    </location>
</feature>
<comment type="caution">
    <text evidence="7">The sequence shown here is derived from an EMBL/GenBank/DDBJ whole genome shotgun (WGS) entry which is preliminary data.</text>
</comment>
<feature type="transmembrane region" description="Helical" evidence="6">
    <location>
        <begin position="244"/>
        <end position="262"/>
    </location>
</feature>
<dbReference type="CDD" id="cd13132">
    <property type="entry name" value="MATE_eukaryotic"/>
    <property type="match status" value="1"/>
</dbReference>
<keyword evidence="5 6" id="KW-0472">Membrane</keyword>
<evidence type="ECO:0000256" key="1">
    <source>
        <dbReference type="ARBA" id="ARBA00004141"/>
    </source>
</evidence>
<dbReference type="GO" id="GO:0015297">
    <property type="term" value="F:antiporter activity"/>
    <property type="evidence" value="ECO:0007669"/>
    <property type="project" value="InterPro"/>
</dbReference>
<protein>
    <recommendedName>
        <fullName evidence="6">Protein DETOXIFICATION</fullName>
    </recommendedName>
    <alternativeName>
        <fullName evidence="6">Multidrug and toxic compound extrusion protein</fullName>
    </alternativeName>
</protein>
<evidence type="ECO:0000313" key="7">
    <source>
        <dbReference type="EMBL" id="KAI5069413.1"/>
    </source>
</evidence>
<feature type="transmembrane region" description="Helical" evidence="6">
    <location>
        <begin position="207"/>
        <end position="224"/>
    </location>
</feature>
<gene>
    <name evidence="7" type="ORF">GOP47_0015714</name>
</gene>
<feature type="transmembrane region" description="Helical" evidence="6">
    <location>
        <begin position="496"/>
        <end position="520"/>
    </location>
</feature>
<proteinExistence type="inferred from homology"/>
<name>A0A9D4ZBG9_ADICA</name>
<dbReference type="InterPro" id="IPR045069">
    <property type="entry name" value="MATE_euk"/>
</dbReference>
<accession>A0A9D4ZBG9</accession>
<feature type="transmembrane region" description="Helical" evidence="6">
    <location>
        <begin position="345"/>
        <end position="363"/>
    </location>
</feature>
<dbReference type="NCBIfam" id="TIGR00797">
    <property type="entry name" value="matE"/>
    <property type="match status" value="1"/>
</dbReference>
<dbReference type="AlphaFoldDB" id="A0A9D4ZBG9"/>